<dbReference type="KEGG" id="cps:CPS_0186"/>
<dbReference type="EMBL" id="CP000083">
    <property type="protein sequence ID" value="AAZ25834.1"/>
    <property type="molecule type" value="Genomic_DNA"/>
</dbReference>
<evidence type="ECO:0000313" key="1">
    <source>
        <dbReference type="EMBL" id="AAZ25834.1"/>
    </source>
</evidence>
<dbReference type="Proteomes" id="UP000000547">
    <property type="component" value="Chromosome"/>
</dbReference>
<dbReference type="NCBIfam" id="NF040692">
    <property type="entry name" value="recomb_assoc"/>
    <property type="match status" value="1"/>
</dbReference>
<name>Q48AF9_COLP3</name>
<dbReference type="AlphaFoldDB" id="Q48AF9"/>
<dbReference type="RefSeq" id="WP_011041061.1">
    <property type="nucleotide sequence ID" value="NC_003910.7"/>
</dbReference>
<protein>
    <submittedName>
        <fullName evidence="1">Uncharacterized protein</fullName>
    </submittedName>
</protein>
<evidence type="ECO:0000313" key="2">
    <source>
        <dbReference type="Proteomes" id="UP000000547"/>
    </source>
</evidence>
<dbReference type="HOGENOM" id="CLU_105727_0_0_6"/>
<sequence length="231" mass="25514">MYNEKIEDVINSVKADASSTISQKIDVLVGICESQIERGSSDFSVTMIGKLFKKQGGVAAQAIRNKTGAKYKAVISAFEKYHGMQLAALNNAPNSNLPDWVVKITDSNARWLVKDLIEENARLTRTLQAHKIRDKEHAQLVDMRPKFNAPTLVTKALDDFEVKLLSEFFSEDNLEQLGLAPDERGCLVDSSEGKRAITPPGFIDIINKLCGYDSQGNSLALKTSVKRNKNG</sequence>
<dbReference type="STRING" id="167879.CPS_0186"/>
<proteinExistence type="predicted"/>
<organism evidence="1 2">
    <name type="scientific">Colwellia psychrerythraea (strain 34H / ATCC BAA-681)</name>
    <name type="common">Vibrio psychroerythus</name>
    <dbReference type="NCBI Taxonomy" id="167879"/>
    <lineage>
        <taxon>Bacteria</taxon>
        <taxon>Pseudomonadati</taxon>
        <taxon>Pseudomonadota</taxon>
        <taxon>Gammaproteobacteria</taxon>
        <taxon>Alteromonadales</taxon>
        <taxon>Colwelliaceae</taxon>
        <taxon>Colwellia</taxon>
    </lineage>
</organism>
<accession>Q48AF9</accession>
<reference evidence="1" key="1">
    <citation type="journal article" date="2005" name="Proc. Natl. Acad. Sci. U.S.A.">
        <title>The psychrophilic lifestyle as revealed by the genome sequence of Colwellia psychrerythraea 34H through genomic and proteomic analyses.</title>
        <authorList>
            <person name="Methe B.A."/>
            <person name="Nelson K.E."/>
            <person name="Deming J.W."/>
            <person name="Momen B."/>
            <person name="Melamud E."/>
            <person name="Zhang X."/>
            <person name="Moult J."/>
            <person name="Madupu R."/>
            <person name="Nelson W.C."/>
            <person name="Dodson R.J."/>
            <person name="Brinkac L.M."/>
            <person name="Daugherty S.C."/>
            <person name="Durkin A.S."/>
            <person name="DeBoy R.T."/>
            <person name="Kolonay J.F."/>
            <person name="Sullivan S.A."/>
            <person name="Zhou L."/>
            <person name="Davidsen T.M."/>
            <person name="Wu M."/>
            <person name="Huston A.L."/>
            <person name="Lewis M."/>
            <person name="Weaver B."/>
            <person name="Weidman J.F."/>
            <person name="Khouri H."/>
            <person name="Utterback T.R."/>
            <person name="Feldblyum T.V."/>
            <person name="Fraser C.M."/>
        </authorList>
    </citation>
    <scope>NUCLEOTIDE SEQUENCE [LARGE SCALE GENOMIC DNA]</scope>
    <source>
        <strain evidence="1">34H</strain>
    </source>
</reference>
<gene>
    <name evidence="1" type="ordered locus">CPS_0186</name>
</gene>
<dbReference type="InterPro" id="IPR048061">
    <property type="entry name" value="GmtX-like"/>
</dbReference>